<sequence>MRKGKKRKGDGAHAKDKAAAPWRPCLGNVPLFFFASRKKDRGEAEWRPKQDLRQRRPLTCDGTKKIEATFMPAN</sequence>
<evidence type="ECO:0000313" key="2">
    <source>
        <dbReference type="Proteomes" id="UP000201566"/>
    </source>
</evidence>
<proteinExistence type="predicted"/>
<name>S4VRK6_9VIRU</name>
<dbReference type="KEGG" id="vg:16511774"/>
<reference evidence="1 2" key="1">
    <citation type="journal article" date="2013" name="Science">
        <title>Pandoraviruses: amoeba viruses with genomes up to 2.5 Mb reaching that of parasitic eukaryotes.</title>
        <authorList>
            <person name="Philippe N."/>
            <person name="Legendre M."/>
            <person name="Doutre G."/>
            <person name="Coute Y."/>
            <person name="Poirot O."/>
            <person name="Lescot M."/>
            <person name="Arslan D."/>
            <person name="Seltzer V."/>
            <person name="Bertaux L."/>
            <person name="Bruley C."/>
            <person name="Garin J."/>
            <person name="Claverie J.M."/>
            <person name="Abergel C."/>
        </authorList>
    </citation>
    <scope>NUCLEOTIDE SEQUENCE [LARGE SCALE GENOMIC DNA]</scope>
    <source>
        <strain evidence="1">Melbourne</strain>
    </source>
</reference>
<gene>
    <name evidence="1" type="ORF">pdul_cds_105</name>
</gene>
<protein>
    <submittedName>
        <fullName evidence="1">Uncharacterized protein</fullName>
    </submittedName>
</protein>
<dbReference type="EMBL" id="KC977570">
    <property type="protein sequence ID" value="AGO82010.1"/>
    <property type="molecule type" value="Genomic_DNA"/>
</dbReference>
<dbReference type="Proteomes" id="UP000201566">
    <property type="component" value="Segment"/>
</dbReference>
<organism evidence="1 2">
    <name type="scientific">Pandoravirus dulcis</name>
    <dbReference type="NCBI Taxonomy" id="1349409"/>
    <lineage>
        <taxon>Viruses</taxon>
        <taxon>Pandoravirus</taxon>
    </lineage>
</organism>
<evidence type="ECO:0000313" key="1">
    <source>
        <dbReference type="EMBL" id="AGO82010.1"/>
    </source>
</evidence>
<dbReference type="GeneID" id="16511774"/>
<accession>S4VRK6</accession>
<dbReference type="RefSeq" id="YP_008318679.1">
    <property type="nucleotide sequence ID" value="NC_021858.1"/>
</dbReference>